<gene>
    <name evidence="1" type="ORF">M8818_005316</name>
</gene>
<name>A0ACC3SB05_9PEZI</name>
<comment type="caution">
    <text evidence="1">The sequence shown here is derived from an EMBL/GenBank/DDBJ whole genome shotgun (WGS) entry which is preliminary data.</text>
</comment>
<accession>A0ACC3SB05</accession>
<proteinExistence type="predicted"/>
<evidence type="ECO:0000313" key="2">
    <source>
        <dbReference type="Proteomes" id="UP001320706"/>
    </source>
</evidence>
<dbReference type="Proteomes" id="UP001320706">
    <property type="component" value="Unassembled WGS sequence"/>
</dbReference>
<protein>
    <submittedName>
        <fullName evidence="1">Uncharacterized protein</fullName>
    </submittedName>
</protein>
<dbReference type="EMBL" id="JAMKPW020000031">
    <property type="protein sequence ID" value="KAK8203338.1"/>
    <property type="molecule type" value="Genomic_DNA"/>
</dbReference>
<keyword evidence="2" id="KW-1185">Reference proteome</keyword>
<organism evidence="1 2">
    <name type="scientific">Zalaria obscura</name>
    <dbReference type="NCBI Taxonomy" id="2024903"/>
    <lineage>
        <taxon>Eukaryota</taxon>
        <taxon>Fungi</taxon>
        <taxon>Dikarya</taxon>
        <taxon>Ascomycota</taxon>
        <taxon>Pezizomycotina</taxon>
        <taxon>Dothideomycetes</taxon>
        <taxon>Dothideomycetidae</taxon>
        <taxon>Dothideales</taxon>
        <taxon>Zalariaceae</taxon>
        <taxon>Zalaria</taxon>
    </lineage>
</organism>
<evidence type="ECO:0000313" key="1">
    <source>
        <dbReference type="EMBL" id="KAK8203338.1"/>
    </source>
</evidence>
<reference evidence="1" key="1">
    <citation type="submission" date="2024-02" db="EMBL/GenBank/DDBJ databases">
        <title>Metagenome Assembled Genome of Zalaria obscura JY119.</title>
        <authorList>
            <person name="Vighnesh L."/>
            <person name="Jagadeeshwari U."/>
            <person name="Venkata Ramana C."/>
            <person name="Sasikala C."/>
        </authorList>
    </citation>
    <scope>NUCLEOTIDE SEQUENCE</scope>
    <source>
        <strain evidence="1">JY119</strain>
    </source>
</reference>
<sequence>MWCNGDRSHVTVNVLMRLDDPVRGFAELAGYFNVAPCLHIMKSISVGTKEYCIVLLLVAMKMWKFIPFTPLLSSSDPSSSERPGQSASVHLERLENTALGHLPSHSLTSNPPTQQSQSNTRPQQALYLQREPSRGAESLLNFLGKLPFANKRAANPTCIQFRQRGSATPSCSSLSTCDYAPCASNPPEPHESERGGESATIGELEVIDTLSTITQRVSISEGTRGTVEDTSAQGLYAGSQPTSTFTLSKFHFPQPPRGAGIRPGLFSGEPTPPATPRGLSQLGNLPRLSFTSTTGSEEIGLVEYDNSSEFEETEPLIRMPSHRFHRLQDTLDLASQPNGATHDFPRDAIPPPRRLYSDAELAHRNIVRREPSPAIAERSSSAPSAHTSHAVQEQTPPALDGHGSHSTPADLTVPTTSTEGPPGSTSSAQTQTPPARTIRPRIPRHLSTAHPDLTALPAPLNIRRETPSIPQVGLSAVHFNAVRNYDPNLQSGFLRVPPNTPVRNSSPNSQPGLLRLPPNSPVPGPAGTRLSIASGSGSSGVGSDTSERSDPFDITISDSEHDLSSGSTSRAHSRQHCPQPSPLNTDRATQDETQISPQEPYPTQTLAELPHSTHRPLEASDTETTLSEFIGQYNSDATPPATQTLTRRSTNPYRSNSLRSSRTSTILASNNPYATAVPAPSPPSPAAEASRNAPRRGPTSSPSPAAAAPISPLTPLTRSPSFLTTTHDTPSSLASYGDTNRLFGIVPEAPLQPIREASERTMAENVARLRAMASYFEAESSSSSSSSVGGGETSGSPAAQGPAGGGGGGTALRGGAGLVFGSRSSRELTVHNRPSLGSVDSGGRDLRSSSVYGEGETEEWETVGGTSGAVGGGRPSQSVGRTSASLVAWDEQAAGPLPPPPSFAYSPRSPSSGRTLSLPQTPWTPPRNRPGLRRSPGGREGYLYSASGQIAGYIYTPPGTLPLPATQPSPRGGAPRASRFGLGVFGRAAGEEREEGVELATLGGARRYGAPPSPGSTPRRPSRAHTAAGPGSVESPAPNGSQERLWRTGSSRRRSVRGGGVSVAMMAVLVLFFPLLALFGCGEMDDCVWRMTGGRVEGPTRGQKSVAVVVSVVLFVATVVTIAVAVGVLGRRAG</sequence>